<dbReference type="AlphaFoldDB" id="X0UQL6"/>
<gene>
    <name evidence="1" type="ORF">S01H1_20918</name>
</gene>
<name>X0UQL6_9ZZZZ</name>
<sequence length="136" mass="15621">MIELYVTRTGGRLVPVSAASEEAIKELVEGEILKVKVSRPRNVGHHQKFFALMKIVFENQSHYTNIEHMRKVLTMRAGYYDAVVTSKGTIYLPKSISFAAMDQSEFQDFYERILDVCVIEIGVDQEQLMKEIESFL</sequence>
<evidence type="ECO:0000313" key="1">
    <source>
        <dbReference type="EMBL" id="GAF90795.1"/>
    </source>
</evidence>
<dbReference type="EMBL" id="BARS01011516">
    <property type="protein sequence ID" value="GAF90795.1"/>
    <property type="molecule type" value="Genomic_DNA"/>
</dbReference>
<protein>
    <recommendedName>
        <fullName evidence="2">DUF1367 family protein</fullName>
    </recommendedName>
</protein>
<dbReference type="Pfam" id="PF07105">
    <property type="entry name" value="DUF1367"/>
    <property type="match status" value="2"/>
</dbReference>
<reference evidence="1" key="1">
    <citation type="journal article" date="2014" name="Front. Microbiol.">
        <title>High frequency of phylogenetically diverse reductive dehalogenase-homologous genes in deep subseafloor sedimentary metagenomes.</title>
        <authorList>
            <person name="Kawai M."/>
            <person name="Futagami T."/>
            <person name="Toyoda A."/>
            <person name="Takaki Y."/>
            <person name="Nishi S."/>
            <person name="Hori S."/>
            <person name="Arai W."/>
            <person name="Tsubouchi T."/>
            <person name="Morono Y."/>
            <person name="Uchiyama I."/>
            <person name="Ito T."/>
            <person name="Fujiyama A."/>
            <person name="Inagaki F."/>
            <person name="Takami H."/>
        </authorList>
    </citation>
    <scope>NUCLEOTIDE SEQUENCE</scope>
    <source>
        <strain evidence="1">Expedition CK06-06</strain>
    </source>
</reference>
<dbReference type="InterPro" id="IPR009797">
    <property type="entry name" value="DUF1367"/>
</dbReference>
<comment type="caution">
    <text evidence="1">The sequence shown here is derived from an EMBL/GenBank/DDBJ whole genome shotgun (WGS) entry which is preliminary data.</text>
</comment>
<organism evidence="1">
    <name type="scientific">marine sediment metagenome</name>
    <dbReference type="NCBI Taxonomy" id="412755"/>
    <lineage>
        <taxon>unclassified sequences</taxon>
        <taxon>metagenomes</taxon>
        <taxon>ecological metagenomes</taxon>
    </lineage>
</organism>
<accession>X0UQL6</accession>
<evidence type="ECO:0008006" key="2">
    <source>
        <dbReference type="Google" id="ProtNLM"/>
    </source>
</evidence>
<proteinExistence type="predicted"/>